<sequence length="811" mass="92394">MWYRPKPTIAPGSHASKVVAACQKGDWNVVEEMLQSKTFSLHSEFEEELLIAWPLAEHLDDSDWASVLKLILKYDPGILFAKTHDGLTALSRAAEYTQIRSVQRLLQTKQIPRNDMVKTLLWIGKVGEKLNLDSLIRLLIENGVDMSRRYEGAIPLAHLVQLGYTNVVEWFCRNSSSLVPEAFTSRDDEGRSPLSIAVLNKQNWAINLLLNTGHYYDDHDQHGRTPLYWLLQSESEERQKKIVAKILIWKQAHDRTWGGDPQSFEKGNMHVDPETLNQYHTNDGLTLLSHASRRDEGKVIRTILKIRGIQADAPNRDGTTPLQVALVENKTEIAKALMEADKSTFKKLISDSQHDDRAFDLLRRLLELGYDVNRELNKGRPLLHYVLENTNDDTAGKLLEIILDPERGKRLKDINQLDGRQRTALQRAQGMPLTMRLLLSDGANLERLTMQKEDWFMMNAMHTASQSHTLAGTESGLLVKRGENGGIEFEFKDLDGIMLFPCCPGDDRIDSEASILDQSTCDGRAQALRPSGPYSCCSRQWRRYHISLGFPVRDGENEGHLGIEWTTEITENGEPGRVLYGSTLARVWLPHDESDFLNKFLEELTTQWQGICAGVDQKMILNRLNGQSPNSSRSILFNELEKDYFYLAQLRAALSLHAEVVRKEILRYCRDFGRPATDLKESVGRIQQTNIKQLDQFEQVTTGILQLQFARASINEAATIRRITLVTFVYLPLMFSASLFGMNVNALENNPDWRWYLLFAGASFLVTFGIYYYPFTGIWLPANSGNWDLPDGSRFLNRRKVARTRRSRSAV</sequence>
<keyword evidence="4 7" id="KW-1133">Transmembrane helix</keyword>
<evidence type="ECO:0000256" key="3">
    <source>
        <dbReference type="ARBA" id="ARBA00022737"/>
    </source>
</evidence>
<dbReference type="Pfam" id="PF01544">
    <property type="entry name" value="CorA"/>
    <property type="match status" value="1"/>
</dbReference>
<dbReference type="GeneID" id="63767519"/>
<keyword evidence="5" id="KW-0040">ANK repeat</keyword>
<organism evidence="8 9">
    <name type="scientific">Aspergillus sydowii CBS 593.65</name>
    <dbReference type="NCBI Taxonomy" id="1036612"/>
    <lineage>
        <taxon>Eukaryota</taxon>
        <taxon>Fungi</taxon>
        <taxon>Dikarya</taxon>
        <taxon>Ascomycota</taxon>
        <taxon>Pezizomycotina</taxon>
        <taxon>Eurotiomycetes</taxon>
        <taxon>Eurotiomycetidae</taxon>
        <taxon>Eurotiales</taxon>
        <taxon>Aspergillaceae</taxon>
        <taxon>Aspergillus</taxon>
        <taxon>Aspergillus subgen. Nidulantes</taxon>
    </lineage>
</organism>
<dbReference type="PANTHER" id="PTHR24166">
    <property type="entry name" value="ROLLING PEBBLES, ISOFORM B"/>
    <property type="match status" value="1"/>
</dbReference>
<proteinExistence type="predicted"/>
<dbReference type="STRING" id="1036612.A0A1L9TZU5"/>
<dbReference type="RefSeq" id="XP_040708772.1">
    <property type="nucleotide sequence ID" value="XM_040851446.1"/>
</dbReference>
<dbReference type="AlphaFoldDB" id="A0A1L9TZU5"/>
<gene>
    <name evidence="8" type="ORF">ASPSYDRAFT_84952</name>
</gene>
<dbReference type="OrthoDB" id="194358at2759"/>
<dbReference type="EMBL" id="KV878582">
    <property type="protein sequence ID" value="OJJ64966.1"/>
    <property type="molecule type" value="Genomic_DNA"/>
</dbReference>
<dbReference type="InterPro" id="IPR002110">
    <property type="entry name" value="Ankyrin_rpt"/>
</dbReference>
<protein>
    <submittedName>
        <fullName evidence="8">Uncharacterized protein</fullName>
    </submittedName>
</protein>
<evidence type="ECO:0000256" key="2">
    <source>
        <dbReference type="ARBA" id="ARBA00022692"/>
    </source>
</evidence>
<dbReference type="InterPro" id="IPR045863">
    <property type="entry name" value="CorA_TM1_TM2"/>
</dbReference>
<dbReference type="InterPro" id="IPR002523">
    <property type="entry name" value="MgTranspt_CorA/ZnTranspt_ZntB"/>
</dbReference>
<evidence type="ECO:0000256" key="6">
    <source>
        <dbReference type="ARBA" id="ARBA00023136"/>
    </source>
</evidence>
<comment type="subcellular location">
    <subcellularLocation>
        <location evidence="1">Membrane</location>
        <topology evidence="1">Multi-pass membrane protein</topology>
    </subcellularLocation>
</comment>
<evidence type="ECO:0000256" key="1">
    <source>
        <dbReference type="ARBA" id="ARBA00004141"/>
    </source>
</evidence>
<dbReference type="Pfam" id="PF12796">
    <property type="entry name" value="Ank_2"/>
    <property type="match status" value="1"/>
</dbReference>
<dbReference type="InterPro" id="IPR050889">
    <property type="entry name" value="Dendritic_Spine_Reg/Scaffold"/>
</dbReference>
<name>A0A1L9TZU5_9EURO</name>
<dbReference type="SUPFAM" id="SSF48403">
    <property type="entry name" value="Ankyrin repeat"/>
    <property type="match status" value="1"/>
</dbReference>
<dbReference type="PANTHER" id="PTHR24166:SF48">
    <property type="entry name" value="PROTEIN VAPYRIN"/>
    <property type="match status" value="1"/>
</dbReference>
<dbReference type="Proteomes" id="UP000184356">
    <property type="component" value="Unassembled WGS sequence"/>
</dbReference>
<accession>A0A1L9TZU5</accession>
<dbReference type="Gene3D" id="1.25.40.20">
    <property type="entry name" value="Ankyrin repeat-containing domain"/>
    <property type="match status" value="2"/>
</dbReference>
<dbReference type="VEuPathDB" id="FungiDB:ASPSYDRAFT_84952"/>
<keyword evidence="9" id="KW-1185">Reference proteome</keyword>
<keyword evidence="6 7" id="KW-0472">Membrane</keyword>
<dbReference type="Gene3D" id="1.20.58.340">
    <property type="entry name" value="Magnesium transport protein CorA, transmembrane region"/>
    <property type="match status" value="1"/>
</dbReference>
<evidence type="ECO:0000313" key="9">
    <source>
        <dbReference type="Proteomes" id="UP000184356"/>
    </source>
</evidence>
<keyword evidence="3" id="KW-0677">Repeat</keyword>
<feature type="transmembrane region" description="Helical" evidence="7">
    <location>
        <begin position="723"/>
        <end position="743"/>
    </location>
</feature>
<dbReference type="InterPro" id="IPR036770">
    <property type="entry name" value="Ankyrin_rpt-contain_sf"/>
</dbReference>
<reference evidence="9" key="1">
    <citation type="journal article" date="2017" name="Genome Biol.">
        <title>Comparative genomics reveals high biological diversity and specific adaptations in the industrially and medically important fungal genus Aspergillus.</title>
        <authorList>
            <person name="de Vries R.P."/>
            <person name="Riley R."/>
            <person name="Wiebenga A."/>
            <person name="Aguilar-Osorio G."/>
            <person name="Amillis S."/>
            <person name="Uchima C.A."/>
            <person name="Anderluh G."/>
            <person name="Asadollahi M."/>
            <person name="Askin M."/>
            <person name="Barry K."/>
            <person name="Battaglia E."/>
            <person name="Bayram O."/>
            <person name="Benocci T."/>
            <person name="Braus-Stromeyer S.A."/>
            <person name="Caldana C."/>
            <person name="Canovas D."/>
            <person name="Cerqueira G.C."/>
            <person name="Chen F."/>
            <person name="Chen W."/>
            <person name="Choi C."/>
            <person name="Clum A."/>
            <person name="Dos Santos R.A."/>
            <person name="Damasio A.R."/>
            <person name="Diallinas G."/>
            <person name="Emri T."/>
            <person name="Fekete E."/>
            <person name="Flipphi M."/>
            <person name="Freyberg S."/>
            <person name="Gallo A."/>
            <person name="Gournas C."/>
            <person name="Habgood R."/>
            <person name="Hainaut M."/>
            <person name="Harispe M.L."/>
            <person name="Henrissat B."/>
            <person name="Hilden K.S."/>
            <person name="Hope R."/>
            <person name="Hossain A."/>
            <person name="Karabika E."/>
            <person name="Karaffa L."/>
            <person name="Karanyi Z."/>
            <person name="Krasevec N."/>
            <person name="Kuo A."/>
            <person name="Kusch H."/>
            <person name="LaButti K."/>
            <person name="Lagendijk E.L."/>
            <person name="Lapidus A."/>
            <person name="Levasseur A."/>
            <person name="Lindquist E."/>
            <person name="Lipzen A."/>
            <person name="Logrieco A.F."/>
            <person name="MacCabe A."/>
            <person name="Maekelae M.R."/>
            <person name="Malavazi I."/>
            <person name="Melin P."/>
            <person name="Meyer V."/>
            <person name="Mielnichuk N."/>
            <person name="Miskei M."/>
            <person name="Molnar A.P."/>
            <person name="Mule G."/>
            <person name="Ngan C.Y."/>
            <person name="Orejas M."/>
            <person name="Orosz E."/>
            <person name="Ouedraogo J.P."/>
            <person name="Overkamp K.M."/>
            <person name="Park H.-S."/>
            <person name="Perrone G."/>
            <person name="Piumi F."/>
            <person name="Punt P.J."/>
            <person name="Ram A.F."/>
            <person name="Ramon A."/>
            <person name="Rauscher S."/>
            <person name="Record E."/>
            <person name="Riano-Pachon D.M."/>
            <person name="Robert V."/>
            <person name="Roehrig J."/>
            <person name="Ruller R."/>
            <person name="Salamov A."/>
            <person name="Salih N.S."/>
            <person name="Samson R.A."/>
            <person name="Sandor E."/>
            <person name="Sanguinetti M."/>
            <person name="Schuetze T."/>
            <person name="Sepcic K."/>
            <person name="Shelest E."/>
            <person name="Sherlock G."/>
            <person name="Sophianopoulou V."/>
            <person name="Squina F.M."/>
            <person name="Sun H."/>
            <person name="Susca A."/>
            <person name="Todd R.B."/>
            <person name="Tsang A."/>
            <person name="Unkles S.E."/>
            <person name="van de Wiele N."/>
            <person name="van Rossen-Uffink D."/>
            <person name="Oliveira J.V."/>
            <person name="Vesth T.C."/>
            <person name="Visser J."/>
            <person name="Yu J.-H."/>
            <person name="Zhou M."/>
            <person name="Andersen M.R."/>
            <person name="Archer D.B."/>
            <person name="Baker S.E."/>
            <person name="Benoit I."/>
            <person name="Brakhage A.A."/>
            <person name="Braus G.H."/>
            <person name="Fischer R."/>
            <person name="Frisvad J.C."/>
            <person name="Goldman G.H."/>
            <person name="Houbraken J."/>
            <person name="Oakley B."/>
            <person name="Pocsi I."/>
            <person name="Scazzocchio C."/>
            <person name="Seiboth B."/>
            <person name="vanKuyk P.A."/>
            <person name="Wortman J."/>
            <person name="Dyer P.S."/>
            <person name="Grigoriev I.V."/>
        </authorList>
    </citation>
    <scope>NUCLEOTIDE SEQUENCE [LARGE SCALE GENOMIC DNA]</scope>
    <source>
        <strain evidence="9">CBS 593.65</strain>
    </source>
</reference>
<evidence type="ECO:0000256" key="5">
    <source>
        <dbReference type="ARBA" id="ARBA00023043"/>
    </source>
</evidence>
<dbReference type="GO" id="GO:0046873">
    <property type="term" value="F:metal ion transmembrane transporter activity"/>
    <property type="evidence" value="ECO:0007669"/>
    <property type="project" value="InterPro"/>
</dbReference>
<dbReference type="SMART" id="SM00248">
    <property type="entry name" value="ANK"/>
    <property type="match status" value="7"/>
</dbReference>
<evidence type="ECO:0000313" key="8">
    <source>
        <dbReference type="EMBL" id="OJJ64966.1"/>
    </source>
</evidence>
<feature type="transmembrane region" description="Helical" evidence="7">
    <location>
        <begin position="755"/>
        <end position="773"/>
    </location>
</feature>
<dbReference type="GO" id="GO:0016020">
    <property type="term" value="C:membrane"/>
    <property type="evidence" value="ECO:0007669"/>
    <property type="project" value="UniProtKB-SubCell"/>
</dbReference>
<dbReference type="SUPFAM" id="SSF144083">
    <property type="entry name" value="Magnesium transport protein CorA, transmembrane region"/>
    <property type="match status" value="1"/>
</dbReference>
<evidence type="ECO:0000256" key="4">
    <source>
        <dbReference type="ARBA" id="ARBA00022989"/>
    </source>
</evidence>
<keyword evidence="2 7" id="KW-0812">Transmembrane</keyword>
<evidence type="ECO:0000256" key="7">
    <source>
        <dbReference type="SAM" id="Phobius"/>
    </source>
</evidence>